<sequence length="150" mass="16944">MLNKKLFVLIFLVIFVSACGIKIGTPQRQKEKLTLNDVLAALNKAEVQYVERAESQNLYDWSRQGAERHLYQLEPGYMTIYVFSNVEHRKAVQGDPCPTCSAIPPEGSYGMGNILVFYRDGSISMAQKLLSAFKPLGVEEGWDELTHPFK</sequence>
<reference evidence="1 2" key="1">
    <citation type="submission" date="2018-08" db="EMBL/GenBank/DDBJ databases">
        <title>Genomic Encyclopedia of Type Strains, Phase III (KMG-III): the genomes of soil and plant-associated and newly described type strains.</title>
        <authorList>
            <person name="Whitman W."/>
        </authorList>
    </citation>
    <scope>NUCLEOTIDE SEQUENCE [LARGE SCALE GENOMIC DNA]</scope>
    <source>
        <strain evidence="1 2">CGMCC 1.10966</strain>
    </source>
</reference>
<evidence type="ECO:0000313" key="2">
    <source>
        <dbReference type="Proteomes" id="UP000256304"/>
    </source>
</evidence>
<dbReference type="RefSeq" id="WP_116191257.1">
    <property type="nucleotide sequence ID" value="NZ_QTTN01000032.1"/>
</dbReference>
<evidence type="ECO:0008006" key="3">
    <source>
        <dbReference type="Google" id="ProtNLM"/>
    </source>
</evidence>
<organism evidence="1 2">
    <name type="scientific">Paenibacillus taihuensis</name>
    <dbReference type="NCBI Taxonomy" id="1156355"/>
    <lineage>
        <taxon>Bacteria</taxon>
        <taxon>Bacillati</taxon>
        <taxon>Bacillota</taxon>
        <taxon>Bacilli</taxon>
        <taxon>Bacillales</taxon>
        <taxon>Paenibacillaceae</taxon>
        <taxon>Paenibacillus</taxon>
    </lineage>
</organism>
<name>A0A3D9QXV6_9BACL</name>
<comment type="caution">
    <text evidence="1">The sequence shown here is derived from an EMBL/GenBank/DDBJ whole genome shotgun (WGS) entry which is preliminary data.</text>
</comment>
<evidence type="ECO:0000313" key="1">
    <source>
        <dbReference type="EMBL" id="REE69632.1"/>
    </source>
</evidence>
<dbReference type="AlphaFoldDB" id="A0A3D9QXV6"/>
<dbReference type="OrthoDB" id="2655886at2"/>
<accession>A0A3D9QXV6</accession>
<dbReference type="Proteomes" id="UP000256304">
    <property type="component" value="Unassembled WGS sequence"/>
</dbReference>
<proteinExistence type="predicted"/>
<gene>
    <name evidence="1" type="ORF">A8990_13229</name>
</gene>
<keyword evidence="2" id="KW-1185">Reference proteome</keyword>
<protein>
    <recommendedName>
        <fullName evidence="3">Lipoprotein</fullName>
    </recommendedName>
</protein>
<dbReference type="EMBL" id="QTTN01000032">
    <property type="protein sequence ID" value="REE69632.1"/>
    <property type="molecule type" value="Genomic_DNA"/>
</dbReference>
<dbReference type="PROSITE" id="PS51257">
    <property type="entry name" value="PROKAR_LIPOPROTEIN"/>
    <property type="match status" value="1"/>
</dbReference>